<reference evidence="3 4" key="1">
    <citation type="submission" date="2024-03" db="EMBL/GenBank/DDBJ databases">
        <title>Aureococcus anophagefferens CCMP1851 and Kratosvirus quantuckense: Draft genome of a second virus-susceptible host strain in the model system.</title>
        <authorList>
            <person name="Chase E."/>
            <person name="Truchon A.R."/>
            <person name="Schepens W."/>
            <person name="Wilhelm S.W."/>
        </authorList>
    </citation>
    <scope>NUCLEOTIDE SEQUENCE [LARGE SCALE GENOMIC DNA]</scope>
    <source>
        <strain evidence="3 4">CCMP1851</strain>
    </source>
</reference>
<dbReference type="EMBL" id="JBBJCI010000097">
    <property type="protein sequence ID" value="KAK7248462.1"/>
    <property type="molecule type" value="Genomic_DNA"/>
</dbReference>
<keyword evidence="3" id="KW-0413">Isomerase</keyword>
<evidence type="ECO:0000259" key="2">
    <source>
        <dbReference type="PROSITE" id="PS50072"/>
    </source>
</evidence>
<proteinExistence type="predicted"/>
<dbReference type="Proteomes" id="UP001363151">
    <property type="component" value="Unassembled WGS sequence"/>
</dbReference>
<comment type="caution">
    <text evidence="3">The sequence shown here is derived from an EMBL/GenBank/DDBJ whole genome shotgun (WGS) entry which is preliminary data.</text>
</comment>
<dbReference type="Pfam" id="PF00160">
    <property type="entry name" value="Pro_isomerase"/>
    <property type="match status" value="1"/>
</dbReference>
<dbReference type="InterPro" id="IPR002130">
    <property type="entry name" value="Cyclophilin-type_PPIase_dom"/>
</dbReference>
<organism evidence="3 4">
    <name type="scientific">Aureococcus anophagefferens</name>
    <name type="common">Harmful bloom alga</name>
    <dbReference type="NCBI Taxonomy" id="44056"/>
    <lineage>
        <taxon>Eukaryota</taxon>
        <taxon>Sar</taxon>
        <taxon>Stramenopiles</taxon>
        <taxon>Ochrophyta</taxon>
        <taxon>Pelagophyceae</taxon>
        <taxon>Pelagomonadales</taxon>
        <taxon>Pelagomonadaceae</taxon>
        <taxon>Aureococcus</taxon>
    </lineage>
</organism>
<dbReference type="PANTHER" id="PTHR11071">
    <property type="entry name" value="PEPTIDYL-PROLYL CIS-TRANS ISOMERASE"/>
    <property type="match status" value="1"/>
</dbReference>
<dbReference type="Gene3D" id="2.40.100.10">
    <property type="entry name" value="Cyclophilin-like"/>
    <property type="match status" value="1"/>
</dbReference>
<evidence type="ECO:0000313" key="4">
    <source>
        <dbReference type="Proteomes" id="UP001363151"/>
    </source>
</evidence>
<dbReference type="InterPro" id="IPR029000">
    <property type="entry name" value="Cyclophilin-like_dom_sf"/>
</dbReference>
<dbReference type="PROSITE" id="PS50072">
    <property type="entry name" value="CSA_PPIASE_2"/>
    <property type="match status" value="1"/>
</dbReference>
<dbReference type="SUPFAM" id="SSF50891">
    <property type="entry name" value="Cyclophilin-like"/>
    <property type="match status" value="1"/>
</dbReference>
<feature type="region of interest" description="Disordered" evidence="1">
    <location>
        <begin position="1"/>
        <end position="31"/>
    </location>
</feature>
<keyword evidence="4" id="KW-1185">Reference proteome</keyword>
<protein>
    <submittedName>
        <fullName evidence="3">Peptidyl-prolyl cis-trans isomerase</fullName>
    </submittedName>
</protein>
<accession>A0ABR1G5Z2</accession>
<feature type="domain" description="PPIase cyclophilin-type" evidence="2">
    <location>
        <begin position="163"/>
        <end position="331"/>
    </location>
</feature>
<dbReference type="GO" id="GO:0016853">
    <property type="term" value="F:isomerase activity"/>
    <property type="evidence" value="ECO:0007669"/>
    <property type="project" value="UniProtKB-KW"/>
</dbReference>
<dbReference type="PRINTS" id="PR00153">
    <property type="entry name" value="CSAPPISMRASE"/>
</dbReference>
<gene>
    <name evidence="3" type="ORF">SO694_00169037</name>
</gene>
<sequence length="341" mass="36725">MPSEEKDEAKDESKDCDAIEEETPAPAPPPTDCTIVVAGLADDVKLSKAAAVGEEICAGATEGSYALSVLPMLEPDWEVYLAEKNVSVGGKCSGHAKSPLVLIEWEGAFHYVGGDRELEALATEELGRAPAPPDNKALDASTHARYLEMLNATGHQFVFLDVQFNANTQNNKPRKVVLELYNQLCPKTCFNFRALTTGELGKREAECHGEKKELLLHYRGAPFHRVVPGGWVQSGDIFDGSGGSAKIVDDAADENFAVKFDAPGVLAMANDGAHTNNTQFFITLNALDWLDKTAVAFGRVVKGMATIRQIGALPTKNERPVDDCKIHNCGIINLKDGFGLG</sequence>
<evidence type="ECO:0000313" key="3">
    <source>
        <dbReference type="EMBL" id="KAK7248462.1"/>
    </source>
</evidence>
<name>A0ABR1G5Z2_AURAN</name>
<evidence type="ECO:0000256" key="1">
    <source>
        <dbReference type="SAM" id="MobiDB-lite"/>
    </source>
</evidence>
<dbReference type="PANTHER" id="PTHR11071:SF561">
    <property type="entry name" value="PEPTIDYL-PROLYL CIS-TRANS ISOMERASE D-RELATED"/>
    <property type="match status" value="1"/>
</dbReference>
<feature type="compositionally biased region" description="Basic and acidic residues" evidence="1">
    <location>
        <begin position="7"/>
        <end position="17"/>
    </location>
</feature>